<protein>
    <submittedName>
        <fullName evidence="1">Uncharacterized protein</fullName>
    </submittedName>
</protein>
<organism evidence="1 2">
    <name type="scientific">Methanobacterium bryantii</name>
    <dbReference type="NCBI Taxonomy" id="2161"/>
    <lineage>
        <taxon>Archaea</taxon>
        <taxon>Methanobacteriati</taxon>
        <taxon>Methanobacteriota</taxon>
        <taxon>Methanomada group</taxon>
        <taxon>Methanobacteria</taxon>
        <taxon>Methanobacteriales</taxon>
        <taxon>Methanobacteriaceae</taxon>
        <taxon>Methanobacterium</taxon>
    </lineage>
</organism>
<dbReference type="AlphaFoldDB" id="A0A2A2H8P2"/>
<sequence>MKAKSEIMETIHMAKERNIQTSIRVPESKYEVLEEIKKLEDTSISALVLEGIDRVIADRKPELTEKMRERNDLIKKVLDEL</sequence>
<evidence type="ECO:0000313" key="2">
    <source>
        <dbReference type="Proteomes" id="UP000217784"/>
    </source>
</evidence>
<reference evidence="1 2" key="1">
    <citation type="journal article" date="2017" name="BMC Genomics">
        <title>Genomic analysis of methanogenic archaea reveals a shift towards energy conservation.</title>
        <authorList>
            <person name="Gilmore S.P."/>
            <person name="Henske J.K."/>
            <person name="Sexton J.A."/>
            <person name="Solomon K.V."/>
            <person name="Seppala S."/>
            <person name="Yoo J.I."/>
            <person name="Huyett L.M."/>
            <person name="Pressman A."/>
            <person name="Cogan J.Z."/>
            <person name="Kivenson V."/>
            <person name="Peng X."/>
            <person name="Tan Y."/>
            <person name="Valentine D.L."/>
            <person name="O'Malley M.A."/>
        </authorList>
    </citation>
    <scope>NUCLEOTIDE SEQUENCE [LARGE SCALE GENOMIC DNA]</scope>
    <source>
        <strain evidence="1 2">M.o.H.</strain>
    </source>
</reference>
<accession>A0A2A2H8P2</accession>
<dbReference type="EMBL" id="LMVM01000002">
    <property type="protein sequence ID" value="PAV05715.1"/>
    <property type="molecule type" value="Genomic_DNA"/>
</dbReference>
<name>A0A2A2H8P2_METBR</name>
<dbReference type="Proteomes" id="UP000217784">
    <property type="component" value="Unassembled WGS sequence"/>
</dbReference>
<dbReference type="RefSeq" id="WP_069583061.1">
    <property type="nucleotide sequence ID" value="NZ_LMVM01000002.1"/>
</dbReference>
<comment type="caution">
    <text evidence="1">The sequence shown here is derived from an EMBL/GenBank/DDBJ whole genome shotgun (WGS) entry which is preliminary data.</text>
</comment>
<keyword evidence="2" id="KW-1185">Reference proteome</keyword>
<gene>
    <name evidence="1" type="ORF">ASJ80_08260</name>
</gene>
<proteinExistence type="predicted"/>
<evidence type="ECO:0000313" key="1">
    <source>
        <dbReference type="EMBL" id="PAV05715.1"/>
    </source>
</evidence>